<dbReference type="KEGG" id="xpe:BJD13_22770"/>
<name>A0A0G8UKZ1_XANPE</name>
<evidence type="ECO:0000313" key="2">
    <source>
        <dbReference type="EMBL" id="KLC08275.1"/>
    </source>
</evidence>
<evidence type="ECO:0000313" key="7">
    <source>
        <dbReference type="Proteomes" id="UP000471082"/>
    </source>
</evidence>
<proteinExistence type="predicted"/>
<protein>
    <submittedName>
        <fullName evidence="2">Plasmid stabilization protein</fullName>
    </submittedName>
    <submittedName>
        <fullName evidence="3">Type II toxin-antitoxin system RelE/ParE family toxin</fullName>
    </submittedName>
</protein>
<reference evidence="3 7" key="3">
    <citation type="submission" date="2019-11" db="EMBL/GenBank/DDBJ databases">
        <title>Genome-resolved metagenomics to study the prevalence of co-infection and intraspecific heterogeneity among plant pathogen metapopulations.</title>
        <authorList>
            <person name="Newberry E."/>
            <person name="Bhandari R."/>
            <person name="Kemble J."/>
            <person name="Sikora E."/>
            <person name="Potnis N."/>
        </authorList>
    </citation>
    <scope>NUCLEOTIDE SEQUENCE [LARGE SCALE GENOMIC DNA]</scope>
    <source>
        <strain evidence="3">Xp_Tom_Tuscaloosa_18b</strain>
    </source>
</reference>
<dbReference type="Gene3D" id="3.30.2310.20">
    <property type="entry name" value="RelE-like"/>
    <property type="match status" value="1"/>
</dbReference>
<dbReference type="InterPro" id="IPR007712">
    <property type="entry name" value="RelE/ParE_toxin"/>
</dbReference>
<evidence type="ECO:0000313" key="4">
    <source>
        <dbReference type="EMBL" id="RXD53756.1"/>
    </source>
</evidence>
<evidence type="ECO:0000313" key="5">
    <source>
        <dbReference type="Proteomes" id="UP000035369"/>
    </source>
</evidence>
<dbReference type="Proteomes" id="UP000035369">
    <property type="component" value="Unassembled WGS sequence"/>
</dbReference>
<evidence type="ECO:0000313" key="6">
    <source>
        <dbReference type="Proteomes" id="UP000289372"/>
    </source>
</evidence>
<dbReference type="AlphaFoldDB" id="A0A0G8UKZ1"/>
<dbReference type="EMBL" id="JAAGYU010000041">
    <property type="protein sequence ID" value="NEL76749.1"/>
    <property type="molecule type" value="Genomic_DNA"/>
</dbReference>
<dbReference type="InterPro" id="IPR035093">
    <property type="entry name" value="RelE/ParE_toxin_dom_sf"/>
</dbReference>
<dbReference type="GeneID" id="97511472"/>
<keyword evidence="1" id="KW-1277">Toxin-antitoxin system</keyword>
<comment type="caution">
    <text evidence="3">The sequence shown here is derived from an EMBL/GenBank/DDBJ whole genome shotgun (WGS) entry which is preliminary data.</text>
</comment>
<accession>A0A0G8UKZ1</accession>
<dbReference type="EMBL" id="PUUL01000058">
    <property type="protein sequence ID" value="RXD53756.1"/>
    <property type="molecule type" value="Genomic_DNA"/>
</dbReference>
<dbReference type="Pfam" id="PF05016">
    <property type="entry name" value="ParE_toxin"/>
    <property type="match status" value="1"/>
</dbReference>
<dbReference type="Proteomes" id="UP000289372">
    <property type="component" value="Unassembled WGS sequence"/>
</dbReference>
<evidence type="ECO:0000256" key="1">
    <source>
        <dbReference type="ARBA" id="ARBA00022649"/>
    </source>
</evidence>
<dbReference type="Proteomes" id="UP000471082">
    <property type="component" value="Unassembled WGS sequence"/>
</dbReference>
<keyword evidence="5" id="KW-1185">Reference proteome</keyword>
<evidence type="ECO:0000313" key="3">
    <source>
        <dbReference type="EMBL" id="NEL76749.1"/>
    </source>
</evidence>
<sequence>MTRIVLAARVADDARRLVAYLLEHDAANVQRKLAGVFQAIDALADNPLIGRAVQGGFRELVIGRDASGYLALYRYAPLDDTVYVLAIRSQREAGYLESLF</sequence>
<reference evidence="2 5" key="1">
    <citation type="submission" date="2015-02" db="EMBL/GenBank/DDBJ databases">
        <title>Whole genome sequencing of multiple isolates of three species of pepper and tomato-infecting xanthomonads reveals genetic diversity in field strains and pinpoints effectors responsible for host specificity.</title>
        <authorList>
            <person name="Schwartz A."/>
            <person name="Dahlbeck D."/>
            <person name="Staskawicz B."/>
            <person name="Bart R."/>
            <person name="Potnis N."/>
            <person name="Minsavage G."/>
            <person name="Timilsina S."/>
            <person name="Goss E."/>
            <person name="Jones J."/>
            <person name="Vallad G."/>
            <person name="Barak J."/>
            <person name="Miller S."/>
            <person name="Ritchie D."/>
            <person name="Martins J.Jr."/>
            <person name="Patane J.S."/>
            <person name="Setubal J.C."/>
        </authorList>
    </citation>
    <scope>NUCLEOTIDE SEQUENCE [LARGE SCALE GENOMIC DNA]</scope>
    <source>
        <strain evidence="2 5">Xp3-15</strain>
    </source>
</reference>
<reference evidence="4 6" key="2">
    <citation type="submission" date="2018-02" db="EMBL/GenBank/DDBJ databases">
        <title>Characterization of Xanthomonas diversity in transplant houses and field plants.</title>
        <authorList>
            <person name="Abrahamian P."/>
            <person name="Timilsina S."/>
            <person name="Minsavage G.V."/>
            <person name="Goss E.M."/>
            <person name="Jones J.B."/>
            <person name="Vallad G.E."/>
        </authorList>
    </citation>
    <scope>NUCLEOTIDE SEQUENCE [LARGE SCALE GENOMIC DNA]</scope>
    <source>
        <strain evidence="4 6">GEV2132</strain>
    </source>
</reference>
<gene>
    <name evidence="4" type="ORF">DB769_11215</name>
    <name evidence="3" type="ORF">G3W61_10865</name>
    <name evidence="2" type="ORF">XP315_03890</name>
</gene>
<organism evidence="3 7">
    <name type="scientific">Xanthomonas perforans</name>
    <dbReference type="NCBI Taxonomy" id="442694"/>
    <lineage>
        <taxon>Bacteria</taxon>
        <taxon>Pseudomonadati</taxon>
        <taxon>Pseudomonadota</taxon>
        <taxon>Gammaproteobacteria</taxon>
        <taxon>Lysobacterales</taxon>
        <taxon>Lysobacteraceae</taxon>
        <taxon>Xanthomonas</taxon>
    </lineage>
</organism>
<dbReference type="RefSeq" id="WP_008577789.1">
    <property type="nucleotide sequence ID" value="NZ_CP018475.1"/>
</dbReference>
<dbReference type="EMBL" id="JZUY01000034">
    <property type="protein sequence ID" value="KLC08275.1"/>
    <property type="molecule type" value="Genomic_DNA"/>
</dbReference>